<dbReference type="AlphaFoldDB" id="A0A0C3RZ00"/>
<name>A0A0C3RZ00_PHLG1</name>
<organism evidence="3 4">
    <name type="scientific">Phlebiopsis gigantea (strain 11061_1 CR5-6)</name>
    <name type="common">White-rot fungus</name>
    <name type="synonym">Peniophora gigantea</name>
    <dbReference type="NCBI Taxonomy" id="745531"/>
    <lineage>
        <taxon>Eukaryota</taxon>
        <taxon>Fungi</taxon>
        <taxon>Dikarya</taxon>
        <taxon>Basidiomycota</taxon>
        <taxon>Agaricomycotina</taxon>
        <taxon>Agaricomycetes</taxon>
        <taxon>Polyporales</taxon>
        <taxon>Phanerochaetaceae</taxon>
        <taxon>Phlebiopsis</taxon>
    </lineage>
</organism>
<comment type="similarity">
    <text evidence="1">Belongs to the RCAN family.</text>
</comment>
<keyword evidence="4" id="KW-1185">Reference proteome</keyword>
<evidence type="ECO:0000313" key="3">
    <source>
        <dbReference type="EMBL" id="KIP07476.1"/>
    </source>
</evidence>
<dbReference type="STRING" id="745531.A0A0C3RZ00"/>
<dbReference type="EMBL" id="KN840496">
    <property type="protein sequence ID" value="KIP07476.1"/>
    <property type="molecule type" value="Genomic_DNA"/>
</dbReference>
<gene>
    <name evidence="3" type="ORF">PHLGIDRAFT_71031</name>
</gene>
<evidence type="ECO:0000256" key="2">
    <source>
        <dbReference type="SAM" id="MobiDB-lite"/>
    </source>
</evidence>
<feature type="compositionally biased region" description="Low complexity" evidence="2">
    <location>
        <begin position="1"/>
        <end position="15"/>
    </location>
</feature>
<evidence type="ECO:0000313" key="4">
    <source>
        <dbReference type="Proteomes" id="UP000053257"/>
    </source>
</evidence>
<evidence type="ECO:0000256" key="1">
    <source>
        <dbReference type="ARBA" id="ARBA00008209"/>
    </source>
</evidence>
<protein>
    <recommendedName>
        <fullName evidence="5">Calcipressin</fullName>
    </recommendedName>
</protein>
<proteinExistence type="inferred from homology"/>
<dbReference type="Proteomes" id="UP000053257">
    <property type="component" value="Unassembled WGS sequence"/>
</dbReference>
<dbReference type="InterPro" id="IPR012677">
    <property type="entry name" value="Nucleotide-bd_a/b_plait_sf"/>
</dbReference>
<dbReference type="GO" id="GO:0008597">
    <property type="term" value="F:calcium-dependent protein serine/threonine phosphatase regulator activity"/>
    <property type="evidence" value="ECO:0007669"/>
    <property type="project" value="TreeGrafter"/>
</dbReference>
<evidence type="ECO:0008006" key="5">
    <source>
        <dbReference type="Google" id="ProtNLM"/>
    </source>
</evidence>
<reference evidence="3 4" key="1">
    <citation type="journal article" date="2014" name="PLoS Genet.">
        <title>Analysis of the Phlebiopsis gigantea genome, transcriptome and secretome provides insight into its pioneer colonization strategies of wood.</title>
        <authorList>
            <person name="Hori C."/>
            <person name="Ishida T."/>
            <person name="Igarashi K."/>
            <person name="Samejima M."/>
            <person name="Suzuki H."/>
            <person name="Master E."/>
            <person name="Ferreira P."/>
            <person name="Ruiz-Duenas F.J."/>
            <person name="Held B."/>
            <person name="Canessa P."/>
            <person name="Larrondo L.F."/>
            <person name="Schmoll M."/>
            <person name="Druzhinina I.S."/>
            <person name="Kubicek C.P."/>
            <person name="Gaskell J.A."/>
            <person name="Kersten P."/>
            <person name="St John F."/>
            <person name="Glasner J."/>
            <person name="Sabat G."/>
            <person name="Splinter BonDurant S."/>
            <person name="Syed K."/>
            <person name="Yadav J."/>
            <person name="Mgbeahuruike A.C."/>
            <person name="Kovalchuk A."/>
            <person name="Asiegbu F.O."/>
            <person name="Lackner G."/>
            <person name="Hoffmeister D."/>
            <person name="Rencoret J."/>
            <person name="Gutierrez A."/>
            <person name="Sun H."/>
            <person name="Lindquist E."/>
            <person name="Barry K."/>
            <person name="Riley R."/>
            <person name="Grigoriev I.V."/>
            <person name="Henrissat B."/>
            <person name="Kues U."/>
            <person name="Berka R.M."/>
            <person name="Martinez A.T."/>
            <person name="Covert S.F."/>
            <person name="Blanchette R.A."/>
            <person name="Cullen D."/>
        </authorList>
    </citation>
    <scope>NUCLEOTIDE SEQUENCE [LARGE SCALE GENOMIC DNA]</scope>
    <source>
        <strain evidence="3 4">11061_1 CR5-6</strain>
    </source>
</reference>
<dbReference type="GO" id="GO:0019722">
    <property type="term" value="P:calcium-mediated signaling"/>
    <property type="evidence" value="ECO:0007669"/>
    <property type="project" value="InterPro"/>
</dbReference>
<accession>A0A0C3RZ00</accession>
<feature type="region of interest" description="Disordered" evidence="2">
    <location>
        <begin position="1"/>
        <end position="31"/>
    </location>
</feature>
<dbReference type="OrthoDB" id="17212at2759"/>
<dbReference type="Pfam" id="PF04847">
    <property type="entry name" value="Calcipressin"/>
    <property type="match status" value="1"/>
</dbReference>
<dbReference type="GO" id="GO:0005634">
    <property type="term" value="C:nucleus"/>
    <property type="evidence" value="ECO:0007669"/>
    <property type="project" value="TreeGrafter"/>
</dbReference>
<dbReference type="Gene3D" id="3.30.70.330">
    <property type="match status" value="1"/>
</dbReference>
<dbReference type="InterPro" id="IPR006931">
    <property type="entry name" value="Calcipressin"/>
</dbReference>
<dbReference type="PANTHER" id="PTHR10300:SF14">
    <property type="entry name" value="PROTEIN SARAH"/>
    <property type="match status" value="1"/>
</dbReference>
<dbReference type="GO" id="GO:0003676">
    <property type="term" value="F:nucleic acid binding"/>
    <property type="evidence" value="ECO:0007669"/>
    <property type="project" value="InterPro"/>
</dbReference>
<dbReference type="HOGENOM" id="CLU_046748_1_0_1"/>
<dbReference type="SUPFAM" id="SSF54928">
    <property type="entry name" value="RNA-binding domain, RBD"/>
    <property type="match status" value="1"/>
</dbReference>
<dbReference type="GO" id="GO:0005737">
    <property type="term" value="C:cytoplasm"/>
    <property type="evidence" value="ECO:0007669"/>
    <property type="project" value="TreeGrafter"/>
</dbReference>
<feature type="region of interest" description="Disordered" evidence="2">
    <location>
        <begin position="225"/>
        <end position="244"/>
    </location>
</feature>
<dbReference type="PANTHER" id="PTHR10300">
    <property type="entry name" value="CALCIPRESSIN"/>
    <property type="match status" value="1"/>
</dbReference>
<dbReference type="InterPro" id="IPR035979">
    <property type="entry name" value="RBD_domain_sf"/>
</dbReference>
<sequence length="244" mass="26887">MAIHQRSSSRNSLSSGTPELKSPSLPDTDSTRTNTLVLASMPAPFFEPVVLDALRAHFESYGEVHTWAPLKAFARAIVVYYDEEAAELAKESCGSLFIDATEFSPATHLRVYRADPTPLDQLTDRDLLRPPQLEKNFLISPPGSPPVGWEQVREEPPNHAPLADDLMNALKKLQLERETHHGVEVLMEPEAEGGPGIGIYVEDCGSGLPEIHEAEPDEAEWVYGQPRPQFRPIPTALPPLRVGA</sequence>